<dbReference type="Proteomes" id="UP000279833">
    <property type="component" value="Unassembled WGS sequence"/>
</dbReference>
<dbReference type="EMBL" id="UZAK01002047">
    <property type="protein sequence ID" value="VDO72888.1"/>
    <property type="molecule type" value="Genomic_DNA"/>
</dbReference>
<protein>
    <submittedName>
        <fullName evidence="3">Ovule protein</fullName>
    </submittedName>
</protein>
<proteinExistence type="predicted"/>
<reference evidence="1 2" key="2">
    <citation type="submission" date="2018-11" db="EMBL/GenBank/DDBJ databases">
        <authorList>
            <consortium name="Pathogen Informatics"/>
        </authorList>
    </citation>
    <scope>NUCLEOTIDE SEQUENCE [LARGE SCALE GENOMIC DNA]</scope>
    <source>
        <strain evidence="1">Dakar</strain>
        <strain evidence="2">Dakar, Senegal</strain>
    </source>
</reference>
<sequence length="66" mass="7587">MSCFPYGHRGNASSQFERSEVTQVCFSFIGYNRPYEYISTCVEMSSQCLLSNFSAFLHSKCFFDNS</sequence>
<evidence type="ECO:0000313" key="2">
    <source>
        <dbReference type="Proteomes" id="UP000279833"/>
    </source>
</evidence>
<dbReference type="WBParaSite" id="SCUD_0000220501-mRNA-1">
    <property type="protein sequence ID" value="SCUD_0000220501-mRNA-1"/>
    <property type="gene ID" value="SCUD_0000220501"/>
</dbReference>
<keyword evidence="2" id="KW-1185">Reference proteome</keyword>
<evidence type="ECO:0000313" key="1">
    <source>
        <dbReference type="EMBL" id="VDO72888.1"/>
    </source>
</evidence>
<accession>A0A183JHN2</accession>
<gene>
    <name evidence="1" type="ORF">SCUD_LOCUS2206</name>
</gene>
<name>A0A183JHN2_9TREM</name>
<evidence type="ECO:0000313" key="3">
    <source>
        <dbReference type="WBParaSite" id="SCUD_0000220501-mRNA-1"/>
    </source>
</evidence>
<organism evidence="3">
    <name type="scientific">Schistosoma curassoni</name>
    <dbReference type="NCBI Taxonomy" id="6186"/>
    <lineage>
        <taxon>Eukaryota</taxon>
        <taxon>Metazoa</taxon>
        <taxon>Spiralia</taxon>
        <taxon>Lophotrochozoa</taxon>
        <taxon>Platyhelminthes</taxon>
        <taxon>Trematoda</taxon>
        <taxon>Digenea</taxon>
        <taxon>Strigeidida</taxon>
        <taxon>Schistosomatoidea</taxon>
        <taxon>Schistosomatidae</taxon>
        <taxon>Schistosoma</taxon>
    </lineage>
</organism>
<reference evidence="3" key="1">
    <citation type="submission" date="2016-06" db="UniProtKB">
        <authorList>
            <consortium name="WormBaseParasite"/>
        </authorList>
    </citation>
    <scope>IDENTIFICATION</scope>
</reference>
<dbReference type="AlphaFoldDB" id="A0A183JHN2"/>